<proteinExistence type="predicted"/>
<accession>A0AAP0IBJ6</accession>
<evidence type="ECO:0000313" key="2">
    <source>
        <dbReference type="Proteomes" id="UP001419268"/>
    </source>
</evidence>
<sequence length="228" mass="26271">MKRQVGGSDRCPGCEDEPESVLHVLRDCNLARSIWDRWLWNMDSRKFFKAELREWLAVNLASKDTYWRVLFGVVCWYLWYWRNEAVFNNHQARTIRILFKTQEILHSIGMLSSSKLAGRMRQYTKWEMPSREWVKLNSDGAAGAGGLMRDETGRFMWGFSANIDAVRPNCRRFSGKVIPVQTGIQGGTHVFQTRDHKDPSSGRIHQALILSVAGVDSRRTNTCTDKTA</sequence>
<evidence type="ECO:0008006" key="3">
    <source>
        <dbReference type="Google" id="ProtNLM"/>
    </source>
</evidence>
<dbReference type="Proteomes" id="UP001419268">
    <property type="component" value="Unassembled WGS sequence"/>
</dbReference>
<organism evidence="1 2">
    <name type="scientific">Stephania cephalantha</name>
    <dbReference type="NCBI Taxonomy" id="152367"/>
    <lineage>
        <taxon>Eukaryota</taxon>
        <taxon>Viridiplantae</taxon>
        <taxon>Streptophyta</taxon>
        <taxon>Embryophyta</taxon>
        <taxon>Tracheophyta</taxon>
        <taxon>Spermatophyta</taxon>
        <taxon>Magnoliopsida</taxon>
        <taxon>Ranunculales</taxon>
        <taxon>Menispermaceae</taxon>
        <taxon>Menispermoideae</taxon>
        <taxon>Cissampelideae</taxon>
        <taxon>Stephania</taxon>
    </lineage>
</organism>
<dbReference type="AlphaFoldDB" id="A0AAP0IBJ6"/>
<dbReference type="EMBL" id="JBBNAG010000008">
    <property type="protein sequence ID" value="KAK9111781.1"/>
    <property type="molecule type" value="Genomic_DNA"/>
</dbReference>
<reference evidence="1 2" key="1">
    <citation type="submission" date="2024-01" db="EMBL/GenBank/DDBJ databases">
        <title>Genome assemblies of Stephania.</title>
        <authorList>
            <person name="Yang L."/>
        </authorList>
    </citation>
    <scope>NUCLEOTIDE SEQUENCE [LARGE SCALE GENOMIC DNA]</scope>
    <source>
        <strain evidence="1">JXDWG</strain>
        <tissue evidence="1">Leaf</tissue>
    </source>
</reference>
<name>A0AAP0IBJ6_9MAGN</name>
<gene>
    <name evidence="1" type="ORF">Scep_019300</name>
</gene>
<protein>
    <recommendedName>
        <fullName evidence="3">Reverse transcriptase zinc-binding domain-containing protein</fullName>
    </recommendedName>
</protein>
<keyword evidence="2" id="KW-1185">Reference proteome</keyword>
<evidence type="ECO:0000313" key="1">
    <source>
        <dbReference type="EMBL" id="KAK9111781.1"/>
    </source>
</evidence>
<comment type="caution">
    <text evidence="1">The sequence shown here is derived from an EMBL/GenBank/DDBJ whole genome shotgun (WGS) entry which is preliminary data.</text>
</comment>